<dbReference type="PIRSF" id="PIRSF006707">
    <property type="entry name" value="MJ1563"/>
    <property type="match status" value="1"/>
</dbReference>
<dbReference type="EMBL" id="JBBUKT010000003">
    <property type="protein sequence ID" value="MEK7950804.1"/>
    <property type="molecule type" value="Genomic_DNA"/>
</dbReference>
<accession>A0ABU9AST6</accession>
<organism evidence="5 6">
    <name type="scientific">Luteolibacter soli</name>
    <dbReference type="NCBI Taxonomy" id="3135280"/>
    <lineage>
        <taxon>Bacteria</taxon>
        <taxon>Pseudomonadati</taxon>
        <taxon>Verrucomicrobiota</taxon>
        <taxon>Verrucomicrobiia</taxon>
        <taxon>Verrucomicrobiales</taxon>
        <taxon>Verrucomicrobiaceae</taxon>
        <taxon>Luteolibacter</taxon>
    </lineage>
</organism>
<dbReference type="InterPro" id="IPR036388">
    <property type="entry name" value="WH-like_DNA-bd_sf"/>
</dbReference>
<dbReference type="InterPro" id="IPR036390">
    <property type="entry name" value="WH_DNA-bd_sf"/>
</dbReference>
<evidence type="ECO:0000256" key="1">
    <source>
        <dbReference type="ARBA" id="ARBA00023015"/>
    </source>
</evidence>
<protein>
    <recommendedName>
        <fullName evidence="4">HTH-type transcriptional regulator</fullName>
    </recommendedName>
</protein>
<keyword evidence="2 4" id="KW-0238">DNA-binding</keyword>
<keyword evidence="3 4" id="KW-0804">Transcription</keyword>
<evidence type="ECO:0000256" key="3">
    <source>
        <dbReference type="ARBA" id="ARBA00023163"/>
    </source>
</evidence>
<evidence type="ECO:0000256" key="2">
    <source>
        <dbReference type="ARBA" id="ARBA00023125"/>
    </source>
</evidence>
<evidence type="ECO:0000313" key="5">
    <source>
        <dbReference type="EMBL" id="MEK7950804.1"/>
    </source>
</evidence>
<dbReference type="SUPFAM" id="SSF46785">
    <property type="entry name" value="Winged helix' DNA-binding domain"/>
    <property type="match status" value="1"/>
</dbReference>
<keyword evidence="1 4" id="KW-0805">Transcription regulation</keyword>
<evidence type="ECO:0000256" key="4">
    <source>
        <dbReference type="PIRNR" id="PIRNR006707"/>
    </source>
</evidence>
<dbReference type="Gene3D" id="1.10.10.10">
    <property type="entry name" value="Winged helix-like DNA-binding domain superfamily/Winged helix DNA-binding domain"/>
    <property type="match status" value="1"/>
</dbReference>
<dbReference type="PANTHER" id="PTHR38465:SF1">
    <property type="entry name" value="HTH-TYPE TRANSCRIPTIONAL REGULATOR MJ1563-RELATED"/>
    <property type="match status" value="1"/>
</dbReference>
<keyword evidence="6" id="KW-1185">Reference proteome</keyword>
<dbReference type="InterPro" id="IPR052362">
    <property type="entry name" value="HTH-GbsR_regulator"/>
</dbReference>
<dbReference type="InterPro" id="IPR026282">
    <property type="entry name" value="MJ1563"/>
</dbReference>
<comment type="caution">
    <text evidence="5">The sequence shown here is derived from an EMBL/GenBank/DDBJ whole genome shotgun (WGS) entry which is preliminary data.</text>
</comment>
<evidence type="ECO:0000313" key="6">
    <source>
        <dbReference type="Proteomes" id="UP001371305"/>
    </source>
</evidence>
<dbReference type="PANTHER" id="PTHR38465">
    <property type="entry name" value="HTH-TYPE TRANSCRIPTIONAL REGULATOR MJ1563-RELATED"/>
    <property type="match status" value="1"/>
</dbReference>
<proteinExistence type="inferred from homology"/>
<name>A0ABU9AST6_9BACT</name>
<reference evidence="5 6" key="1">
    <citation type="submission" date="2024-04" db="EMBL/GenBank/DDBJ databases">
        <title>Luteolibacter sp. isolated from soil.</title>
        <authorList>
            <person name="An J."/>
        </authorList>
    </citation>
    <scope>NUCLEOTIDE SEQUENCE [LARGE SCALE GENOMIC DNA]</scope>
    <source>
        <strain evidence="5 6">Y139</strain>
    </source>
</reference>
<sequence>MPPPVRPAREEEEVREFPTLGALEAQVIQVFVDGVKVLGLPRSIGEIYGLLFISPEPLSLDDLVERLGISKGSASQGLRALKGLGAVREIDLENSRRLHFQADTELKRLVGGFIREQVRPHLESGQSKVGRLLEVASDEPDAELQAFFKSRVTQLEYWMSKARFVLPILQKVLGE</sequence>
<comment type="similarity">
    <text evidence="4">Belongs to the GbsR family.</text>
</comment>
<gene>
    <name evidence="5" type="ORF">WKV53_09870</name>
</gene>
<dbReference type="Proteomes" id="UP001371305">
    <property type="component" value="Unassembled WGS sequence"/>
</dbReference>